<organism evidence="14 15">
    <name type="scientific">Actinomarinicola tropica</name>
    <dbReference type="NCBI Taxonomy" id="2789776"/>
    <lineage>
        <taxon>Bacteria</taxon>
        <taxon>Bacillati</taxon>
        <taxon>Actinomycetota</taxon>
        <taxon>Acidimicrobiia</taxon>
        <taxon>Acidimicrobiales</taxon>
        <taxon>Iamiaceae</taxon>
        <taxon>Actinomarinicola</taxon>
    </lineage>
</organism>
<keyword evidence="3 14" id="KW-0645">Protease</keyword>
<evidence type="ECO:0000313" key="15">
    <source>
        <dbReference type="Proteomes" id="UP000334019"/>
    </source>
</evidence>
<protein>
    <submittedName>
        <fullName evidence="14">M48 family metalloprotease</fullName>
    </submittedName>
</protein>
<accession>A0A5Q2RPT5</accession>
<evidence type="ECO:0000256" key="3">
    <source>
        <dbReference type="ARBA" id="ARBA00022670"/>
    </source>
</evidence>
<name>A0A5Q2RPT5_9ACTN</name>
<keyword evidence="9 14" id="KW-0482">Metalloprotease</keyword>
<evidence type="ECO:0000256" key="8">
    <source>
        <dbReference type="ARBA" id="ARBA00022989"/>
    </source>
</evidence>
<evidence type="ECO:0000313" key="14">
    <source>
        <dbReference type="EMBL" id="QGG96591.1"/>
    </source>
</evidence>
<dbReference type="InterPro" id="IPR050083">
    <property type="entry name" value="HtpX_protease"/>
</dbReference>
<evidence type="ECO:0000256" key="1">
    <source>
        <dbReference type="ARBA" id="ARBA00001947"/>
    </source>
</evidence>
<dbReference type="AlphaFoldDB" id="A0A5Q2RPT5"/>
<dbReference type="GO" id="GO:0046872">
    <property type="term" value="F:metal ion binding"/>
    <property type="evidence" value="ECO:0007669"/>
    <property type="project" value="UniProtKB-KW"/>
</dbReference>
<evidence type="ECO:0000256" key="7">
    <source>
        <dbReference type="ARBA" id="ARBA00022833"/>
    </source>
</evidence>
<evidence type="ECO:0000256" key="5">
    <source>
        <dbReference type="ARBA" id="ARBA00022723"/>
    </source>
</evidence>
<feature type="transmembrane region" description="Helical" evidence="12">
    <location>
        <begin position="12"/>
        <end position="35"/>
    </location>
</feature>
<dbReference type="CDD" id="cd07328">
    <property type="entry name" value="M48_Ste24p_like"/>
    <property type="match status" value="1"/>
</dbReference>
<dbReference type="PANTHER" id="PTHR43221:SF2">
    <property type="entry name" value="PROTEASE HTPX HOMOLOG"/>
    <property type="match status" value="1"/>
</dbReference>
<keyword evidence="4 12" id="KW-0812">Transmembrane</keyword>
<evidence type="ECO:0000256" key="10">
    <source>
        <dbReference type="ARBA" id="ARBA00023136"/>
    </source>
</evidence>
<keyword evidence="7" id="KW-0862">Zinc</keyword>
<evidence type="ECO:0000259" key="13">
    <source>
        <dbReference type="Pfam" id="PF01435"/>
    </source>
</evidence>
<proteinExistence type="predicted"/>
<dbReference type="GO" id="GO:0004222">
    <property type="term" value="F:metalloendopeptidase activity"/>
    <property type="evidence" value="ECO:0007669"/>
    <property type="project" value="InterPro"/>
</dbReference>
<evidence type="ECO:0000256" key="6">
    <source>
        <dbReference type="ARBA" id="ARBA00022801"/>
    </source>
</evidence>
<dbReference type="RefSeq" id="WP_153760695.1">
    <property type="nucleotide sequence ID" value="NZ_CP045851.1"/>
</dbReference>
<feature type="region of interest" description="Disordered" evidence="11">
    <location>
        <begin position="491"/>
        <end position="537"/>
    </location>
</feature>
<feature type="domain" description="Peptidase M48" evidence="13">
    <location>
        <begin position="83"/>
        <end position="306"/>
    </location>
</feature>
<evidence type="ECO:0000256" key="11">
    <source>
        <dbReference type="SAM" id="MobiDB-lite"/>
    </source>
</evidence>
<keyword evidence="8 12" id="KW-1133">Transmembrane helix</keyword>
<evidence type="ECO:0000256" key="12">
    <source>
        <dbReference type="SAM" id="Phobius"/>
    </source>
</evidence>
<keyword evidence="10 12" id="KW-0472">Membrane</keyword>
<keyword evidence="15" id="KW-1185">Reference proteome</keyword>
<comment type="cofactor">
    <cofactor evidence="1">
        <name>Zn(2+)</name>
        <dbReference type="ChEBI" id="CHEBI:29105"/>
    </cofactor>
</comment>
<sequence length="715" mass="75892">MARRSASLRAQAALAVALIVGFHVLVVGLALLFIAAPVLELVYVGRLHLYVLVLPVVGWSLLKALVPRKPPFQIPGPRVTAETQPDLMALVERVAREVGEPPPAGVFLIDDVNAFVTTVGGRLGVGGHRILAVGVPLMRVLEPEELESVIAHEFGHFHGGDVELGPILYQMRGSLTRTLAAVDDSFLRRPFMLYAELYLSVTQGLSRAQEHAADRLAARVTSPATAASALARLPLGSMAFQTYWQTEYGPVLEQGYRAPYLSGFDAFLDSPTVAQMSATHADVALGTSAHSKFDSHPPVAERISALGVDPAAFRGRGVAARPATSVLRDLDGVAEQLEEHRLRGTSGRLLPLSWDDVAEKLILPAWLDSVAVGLGRVAPGATAADLPTTRDGLAELGETLHDDARHGRLLRPEREAVARRAATHIIGAATVAAGFRIVDRLGVPPRFEREGEVLDVLGFYDKVLAGEIEPAQWTALVAHYGLDATAGRLASFAPTTPPAPGAPLPPLPPLGSDDDLPAPPKPEEGAATYRDVPPGQGALGTTRPLVVEADALAWGDVRLVASEVEHLALGARVESNGGGRFSCRLLGAGREIRIELTRRKGNAERWNEAVGAVSTWCQQRVEPLLVDRLLQRFEADGGVEVAGVVVGADGITVGAATLPWADVAGAGSDGRKVTIWRTADNLQGAAAFWSTKTSTLDAVLVPTLVEAVRRTVASR</sequence>
<dbReference type="PANTHER" id="PTHR43221">
    <property type="entry name" value="PROTEASE HTPX"/>
    <property type="match status" value="1"/>
</dbReference>
<gene>
    <name evidence="14" type="ORF">GH723_16600</name>
</gene>
<dbReference type="InterPro" id="IPR001915">
    <property type="entry name" value="Peptidase_M48"/>
</dbReference>
<dbReference type="EMBL" id="CP045851">
    <property type="protein sequence ID" value="QGG96591.1"/>
    <property type="molecule type" value="Genomic_DNA"/>
</dbReference>
<evidence type="ECO:0000256" key="9">
    <source>
        <dbReference type="ARBA" id="ARBA00023049"/>
    </source>
</evidence>
<dbReference type="GO" id="GO:0006508">
    <property type="term" value="P:proteolysis"/>
    <property type="evidence" value="ECO:0007669"/>
    <property type="project" value="UniProtKB-KW"/>
</dbReference>
<keyword evidence="6" id="KW-0378">Hydrolase</keyword>
<feature type="compositionally biased region" description="Pro residues" evidence="11">
    <location>
        <begin position="495"/>
        <end position="509"/>
    </location>
</feature>
<evidence type="ECO:0000256" key="2">
    <source>
        <dbReference type="ARBA" id="ARBA00022475"/>
    </source>
</evidence>
<keyword evidence="2" id="KW-1003">Cell membrane</keyword>
<reference evidence="14 15" key="1">
    <citation type="submission" date="2019-11" db="EMBL/GenBank/DDBJ databases">
        <authorList>
            <person name="He Y."/>
        </authorList>
    </citation>
    <scope>NUCLEOTIDE SEQUENCE [LARGE SCALE GENOMIC DNA]</scope>
    <source>
        <strain evidence="14 15">SCSIO 58843</strain>
    </source>
</reference>
<dbReference type="Pfam" id="PF01435">
    <property type="entry name" value="Peptidase_M48"/>
    <property type="match status" value="1"/>
</dbReference>
<dbReference type="Proteomes" id="UP000334019">
    <property type="component" value="Chromosome"/>
</dbReference>
<keyword evidence="5" id="KW-0479">Metal-binding</keyword>
<dbReference type="KEGG" id="atq:GH723_16600"/>
<dbReference type="Gene3D" id="3.30.2010.10">
    <property type="entry name" value="Metalloproteases ('zincins'), catalytic domain"/>
    <property type="match status" value="1"/>
</dbReference>
<evidence type="ECO:0000256" key="4">
    <source>
        <dbReference type="ARBA" id="ARBA00022692"/>
    </source>
</evidence>